<name>A0ABV8DRP2_9NOCA</name>
<dbReference type="Pfam" id="PF02470">
    <property type="entry name" value="MlaD"/>
    <property type="match status" value="1"/>
</dbReference>
<evidence type="ECO:0000313" key="3">
    <source>
        <dbReference type="EMBL" id="MFC3962222.1"/>
    </source>
</evidence>
<sequence length="410" mass="43754">MTRRILLAAGAVLVVAALAVAGTYGYRAVFGPRTITAVFSTATAIYRGDDVRVAGVKVGRIADIRPTGTSTEMELEVERGVDIPANARAVVVAQSLVDARYVQLTPSYRGDGPTLADGAVIPLERTAVPVEWDEVKTQLTRLATELGPGADLASSSTGRFIDSAARAMDGNGAKLRSTLLELSAVGRVLADGSGDIASTLRNLQTFVTALRDSDVQIVEFQDRLATLSSVLDDSRSDLDAALASLSVAVGEVQRFVTANRDRATEQVQRLTDVTQNLVDNRDDLEQLLHVFPTSIANFYNIYNPDTATEAGVFVLNNFSDPIQFVCSAIASLENGTSEEGARKCREYLGPVLGLLNFNYLPVPVNPALGPTARPESLIYTEQDLIPQVVDTTSPPPPPLPDLGAILFPGR</sequence>
<dbReference type="NCBIfam" id="TIGR00996">
    <property type="entry name" value="Mtu_fam_mce"/>
    <property type="match status" value="1"/>
</dbReference>
<evidence type="ECO:0000259" key="1">
    <source>
        <dbReference type="Pfam" id="PF02470"/>
    </source>
</evidence>
<accession>A0ABV8DRP2</accession>
<dbReference type="RefSeq" id="WP_378611988.1">
    <property type="nucleotide sequence ID" value="NZ_JBHSAX010000009.1"/>
</dbReference>
<comment type="caution">
    <text evidence="3">The sequence shown here is derived from an EMBL/GenBank/DDBJ whole genome shotgun (WGS) entry which is preliminary data.</text>
</comment>
<evidence type="ECO:0000259" key="2">
    <source>
        <dbReference type="Pfam" id="PF11887"/>
    </source>
</evidence>
<dbReference type="InterPro" id="IPR024516">
    <property type="entry name" value="Mce_C"/>
</dbReference>
<dbReference type="EMBL" id="JBHSAX010000009">
    <property type="protein sequence ID" value="MFC3962222.1"/>
    <property type="molecule type" value="Genomic_DNA"/>
</dbReference>
<protein>
    <submittedName>
        <fullName evidence="3">MCE family protein</fullName>
    </submittedName>
</protein>
<dbReference type="InterPro" id="IPR052336">
    <property type="entry name" value="MlaD_Phospholipid_Transporter"/>
</dbReference>
<dbReference type="InterPro" id="IPR005693">
    <property type="entry name" value="Mce"/>
</dbReference>
<feature type="domain" description="Mce/MlaD" evidence="1">
    <location>
        <begin position="32"/>
        <end position="106"/>
    </location>
</feature>
<dbReference type="PANTHER" id="PTHR33371:SF4">
    <property type="entry name" value="INTERMEMBRANE PHOSPHOLIPID TRANSPORT SYSTEM BINDING PROTEIN MLAD"/>
    <property type="match status" value="1"/>
</dbReference>
<dbReference type="Pfam" id="PF11887">
    <property type="entry name" value="Mce4_CUP1"/>
    <property type="match status" value="1"/>
</dbReference>
<reference evidence="4" key="1">
    <citation type="journal article" date="2019" name="Int. J. Syst. Evol. Microbiol.">
        <title>The Global Catalogue of Microorganisms (GCM) 10K type strain sequencing project: providing services to taxonomists for standard genome sequencing and annotation.</title>
        <authorList>
            <consortium name="The Broad Institute Genomics Platform"/>
            <consortium name="The Broad Institute Genome Sequencing Center for Infectious Disease"/>
            <person name="Wu L."/>
            <person name="Ma J."/>
        </authorList>
    </citation>
    <scope>NUCLEOTIDE SEQUENCE [LARGE SCALE GENOMIC DNA]</scope>
    <source>
        <strain evidence="4">CGMCC 4.7330</strain>
    </source>
</reference>
<proteinExistence type="predicted"/>
<gene>
    <name evidence="3" type="ORF">ACFO0B_09525</name>
</gene>
<dbReference type="PANTHER" id="PTHR33371">
    <property type="entry name" value="INTERMEMBRANE PHOSPHOLIPID TRANSPORT SYSTEM BINDING PROTEIN MLAD-RELATED"/>
    <property type="match status" value="1"/>
</dbReference>
<dbReference type="Proteomes" id="UP001595696">
    <property type="component" value="Unassembled WGS sequence"/>
</dbReference>
<organism evidence="3 4">
    <name type="scientific">Nocardia jiangsuensis</name>
    <dbReference type="NCBI Taxonomy" id="1691563"/>
    <lineage>
        <taxon>Bacteria</taxon>
        <taxon>Bacillati</taxon>
        <taxon>Actinomycetota</taxon>
        <taxon>Actinomycetes</taxon>
        <taxon>Mycobacteriales</taxon>
        <taxon>Nocardiaceae</taxon>
        <taxon>Nocardia</taxon>
    </lineage>
</organism>
<dbReference type="InterPro" id="IPR003399">
    <property type="entry name" value="Mce/MlaD"/>
</dbReference>
<feature type="domain" description="Mammalian cell entry C-terminal" evidence="2">
    <location>
        <begin position="114"/>
        <end position="291"/>
    </location>
</feature>
<evidence type="ECO:0000313" key="4">
    <source>
        <dbReference type="Proteomes" id="UP001595696"/>
    </source>
</evidence>
<keyword evidence="4" id="KW-1185">Reference proteome</keyword>